<evidence type="ECO:0000256" key="2">
    <source>
        <dbReference type="ARBA" id="ARBA00023163"/>
    </source>
</evidence>
<dbReference type="InterPro" id="IPR000792">
    <property type="entry name" value="Tscrpt_reg_LuxR_C"/>
</dbReference>
<gene>
    <name evidence="4" type="ORF">ACFSUC_13425</name>
</gene>
<organism evidence="4 5">
    <name type="scientific">Marinicrinis sediminis</name>
    <dbReference type="NCBI Taxonomy" id="1652465"/>
    <lineage>
        <taxon>Bacteria</taxon>
        <taxon>Bacillati</taxon>
        <taxon>Bacillota</taxon>
        <taxon>Bacilli</taxon>
        <taxon>Bacillales</taxon>
        <taxon>Paenibacillaceae</taxon>
    </lineage>
</organism>
<evidence type="ECO:0000256" key="1">
    <source>
        <dbReference type="ARBA" id="ARBA00023015"/>
    </source>
</evidence>
<feature type="domain" description="HTH luxR-type" evidence="3">
    <location>
        <begin position="214"/>
        <end position="280"/>
    </location>
</feature>
<evidence type="ECO:0000259" key="3">
    <source>
        <dbReference type="PROSITE" id="PS50043"/>
    </source>
</evidence>
<dbReference type="InterPro" id="IPR016032">
    <property type="entry name" value="Sig_transdc_resp-reg_C-effctor"/>
</dbReference>
<reference evidence="5" key="1">
    <citation type="journal article" date="2019" name="Int. J. Syst. Evol. Microbiol.">
        <title>The Global Catalogue of Microorganisms (GCM) 10K type strain sequencing project: providing services to taxonomists for standard genome sequencing and annotation.</title>
        <authorList>
            <consortium name="The Broad Institute Genomics Platform"/>
            <consortium name="The Broad Institute Genome Sequencing Center for Infectious Disease"/>
            <person name="Wu L."/>
            <person name="Ma J."/>
        </authorList>
    </citation>
    <scope>NUCLEOTIDE SEQUENCE [LARGE SCALE GENOMIC DNA]</scope>
    <source>
        <strain evidence="5">KCTC 33676</strain>
    </source>
</reference>
<dbReference type="EMBL" id="JBHUMM010000042">
    <property type="protein sequence ID" value="MFD2672563.1"/>
    <property type="molecule type" value="Genomic_DNA"/>
</dbReference>
<dbReference type="InterPro" id="IPR029016">
    <property type="entry name" value="GAF-like_dom_sf"/>
</dbReference>
<evidence type="ECO:0000313" key="4">
    <source>
        <dbReference type="EMBL" id="MFD2672563.1"/>
    </source>
</evidence>
<dbReference type="SUPFAM" id="SSF46894">
    <property type="entry name" value="C-terminal effector domain of the bipartite response regulators"/>
    <property type="match status" value="1"/>
</dbReference>
<sequence>MEVFTKQFNQDVFIRKFGMMASEVNWLHGKSAEGGVHPDVNKVRFRVQGRMLERLLQKHQNFIHLIARYSKHVFDSFFFPHLFIITDSNGVVLYIEGDEMSMANAEIMHNIGVGSSLSMNSAGTNPVSTAMAVKRPVYLQGDQHYLEGMKDWLGMSIPLFSEHEPMAYSYFACGKDLPGSFIYPCIETLAGNLQNEVNKLELQNKSWFMEETLEKNLKAYKLTEREQDIAKYWMLDYDYKQISKVLGISENTVRVYVSKINNKMKVNSKASLILRILGAI</sequence>
<accession>A0ABW5RC22</accession>
<keyword evidence="5" id="KW-1185">Reference proteome</keyword>
<evidence type="ECO:0000313" key="5">
    <source>
        <dbReference type="Proteomes" id="UP001597497"/>
    </source>
</evidence>
<dbReference type="Pfam" id="PF00196">
    <property type="entry name" value="GerE"/>
    <property type="match status" value="1"/>
</dbReference>
<dbReference type="CDD" id="cd06170">
    <property type="entry name" value="LuxR_C_like"/>
    <property type="match status" value="1"/>
</dbReference>
<dbReference type="PROSITE" id="PS50043">
    <property type="entry name" value="HTH_LUXR_2"/>
    <property type="match status" value="1"/>
</dbReference>
<dbReference type="Gene3D" id="3.30.450.40">
    <property type="match status" value="1"/>
</dbReference>
<dbReference type="SMART" id="SM00421">
    <property type="entry name" value="HTH_LUXR"/>
    <property type="match status" value="1"/>
</dbReference>
<keyword evidence="1" id="KW-0805">Transcription regulation</keyword>
<comment type="caution">
    <text evidence="4">The sequence shown here is derived from an EMBL/GenBank/DDBJ whole genome shotgun (WGS) entry which is preliminary data.</text>
</comment>
<dbReference type="Proteomes" id="UP001597497">
    <property type="component" value="Unassembled WGS sequence"/>
</dbReference>
<dbReference type="Gene3D" id="1.10.10.10">
    <property type="entry name" value="Winged helix-like DNA-binding domain superfamily/Winged helix DNA-binding domain"/>
    <property type="match status" value="1"/>
</dbReference>
<name>A0ABW5RC22_9BACL</name>
<protein>
    <submittedName>
        <fullName evidence="4">LuxR C-terminal-related transcriptional regulator</fullName>
    </submittedName>
</protein>
<dbReference type="RefSeq" id="WP_379930127.1">
    <property type="nucleotide sequence ID" value="NZ_JBHUMM010000042.1"/>
</dbReference>
<proteinExistence type="predicted"/>
<keyword evidence="2" id="KW-0804">Transcription</keyword>
<dbReference type="InterPro" id="IPR036388">
    <property type="entry name" value="WH-like_DNA-bd_sf"/>
</dbReference>